<gene>
    <name evidence="1" type="ORF">ACFQT0_20655</name>
</gene>
<accession>A0ABW2UAS2</accession>
<dbReference type="InterPro" id="IPR014756">
    <property type="entry name" value="Ig_E-set"/>
</dbReference>
<comment type="caution">
    <text evidence="1">The sequence shown here is derived from an EMBL/GenBank/DDBJ whole genome shotgun (WGS) entry which is preliminary data.</text>
</comment>
<dbReference type="EMBL" id="JBHTEK010000001">
    <property type="protein sequence ID" value="MFC7669502.1"/>
    <property type="molecule type" value="Genomic_DNA"/>
</dbReference>
<protein>
    <submittedName>
        <fullName evidence="1">Uncharacterized protein</fullName>
    </submittedName>
</protein>
<proteinExistence type="predicted"/>
<organism evidence="1 2">
    <name type="scientific">Hymenobacter humi</name>
    <dbReference type="NCBI Taxonomy" id="1411620"/>
    <lineage>
        <taxon>Bacteria</taxon>
        <taxon>Pseudomonadati</taxon>
        <taxon>Bacteroidota</taxon>
        <taxon>Cytophagia</taxon>
        <taxon>Cytophagales</taxon>
        <taxon>Hymenobacteraceae</taxon>
        <taxon>Hymenobacter</taxon>
    </lineage>
</organism>
<dbReference type="RefSeq" id="WP_380205000.1">
    <property type="nucleotide sequence ID" value="NZ_JBHTEK010000001.1"/>
</dbReference>
<keyword evidence="2" id="KW-1185">Reference proteome</keyword>
<dbReference type="SUPFAM" id="SSF81296">
    <property type="entry name" value="E set domains"/>
    <property type="match status" value="1"/>
</dbReference>
<name>A0ABW2UAS2_9BACT</name>
<dbReference type="Gene3D" id="2.60.40.10">
    <property type="entry name" value="Immunoglobulins"/>
    <property type="match status" value="1"/>
</dbReference>
<dbReference type="InterPro" id="IPR013783">
    <property type="entry name" value="Ig-like_fold"/>
</dbReference>
<reference evidence="2" key="1">
    <citation type="journal article" date="2019" name="Int. J. Syst. Evol. Microbiol.">
        <title>The Global Catalogue of Microorganisms (GCM) 10K type strain sequencing project: providing services to taxonomists for standard genome sequencing and annotation.</title>
        <authorList>
            <consortium name="The Broad Institute Genomics Platform"/>
            <consortium name="The Broad Institute Genome Sequencing Center for Infectious Disease"/>
            <person name="Wu L."/>
            <person name="Ma J."/>
        </authorList>
    </citation>
    <scope>NUCLEOTIDE SEQUENCE [LARGE SCALE GENOMIC DNA]</scope>
    <source>
        <strain evidence="2">JCM 19635</strain>
    </source>
</reference>
<sequence>MPHVYYLEAGGHDFKVWKNGLYMFSQFLFKPVDVAALPTYTVLGTPAATNVRNAKYPQLLPDNRAVFRLKAPGVRQAQLDLGRKYDMVKDSTGTWTVTTDTLSRGLHYYSLVLDGLPIADPASDTFYGMGRMASGIEVPGHGTGFTPCATCPTARCASGGFSPRSPIRGAGFLCTRRRATTPTPPPGTRCCTCCTAAAKTKPAGPGKAKPT</sequence>
<evidence type="ECO:0000313" key="1">
    <source>
        <dbReference type="EMBL" id="MFC7669502.1"/>
    </source>
</evidence>
<dbReference type="Proteomes" id="UP001596513">
    <property type="component" value="Unassembled WGS sequence"/>
</dbReference>
<evidence type="ECO:0000313" key="2">
    <source>
        <dbReference type="Proteomes" id="UP001596513"/>
    </source>
</evidence>